<dbReference type="InterPro" id="IPR050765">
    <property type="entry name" value="Riboflavin_Biosynth_HTPR"/>
</dbReference>
<dbReference type="InterPro" id="IPR024072">
    <property type="entry name" value="DHFR-like_dom_sf"/>
</dbReference>
<dbReference type="PANTHER" id="PTHR38011:SF7">
    <property type="entry name" value="2,5-DIAMINO-6-RIBOSYLAMINO-4(3H)-PYRIMIDINONE 5'-PHOSPHATE REDUCTASE"/>
    <property type="match status" value="1"/>
</dbReference>
<dbReference type="PANTHER" id="PTHR38011">
    <property type="entry name" value="DIHYDROFOLATE REDUCTASE FAMILY PROTEIN (AFU_ORTHOLOGUE AFUA_8G06820)"/>
    <property type="match status" value="1"/>
</dbReference>
<protein>
    <submittedName>
        <fullName evidence="5">5-amino-6-(5-phosphoribosylamino)uracil reductase</fullName>
        <ecNumber evidence="5">1.1.1.193</ecNumber>
    </submittedName>
</protein>
<evidence type="ECO:0000256" key="1">
    <source>
        <dbReference type="ARBA" id="ARBA00005104"/>
    </source>
</evidence>
<dbReference type="EC" id="1.1.1.193" evidence="5"/>
<keyword evidence="3 5" id="KW-0560">Oxidoreductase</keyword>
<dbReference type="Proteomes" id="UP000585272">
    <property type="component" value="Unassembled WGS sequence"/>
</dbReference>
<dbReference type="Gene3D" id="3.40.430.10">
    <property type="entry name" value="Dihydrofolate Reductase, subunit A"/>
    <property type="match status" value="1"/>
</dbReference>
<keyword evidence="6" id="KW-1185">Reference proteome</keyword>
<dbReference type="GO" id="GO:0008703">
    <property type="term" value="F:5-amino-6-(5-phosphoribosylamino)uracil reductase activity"/>
    <property type="evidence" value="ECO:0007669"/>
    <property type="project" value="UniProtKB-EC"/>
</dbReference>
<keyword evidence="2" id="KW-0521">NADP</keyword>
<comment type="pathway">
    <text evidence="1">Cofactor biosynthesis; riboflavin biosynthesis.</text>
</comment>
<dbReference type="RefSeq" id="WP_183344334.1">
    <property type="nucleotide sequence ID" value="NZ_JACHNU010000007.1"/>
</dbReference>
<evidence type="ECO:0000259" key="4">
    <source>
        <dbReference type="Pfam" id="PF01872"/>
    </source>
</evidence>
<name>A0A840IJJ5_9ACTN</name>
<dbReference type="EMBL" id="JACHNU010000007">
    <property type="protein sequence ID" value="MBB4664343.1"/>
    <property type="molecule type" value="Genomic_DNA"/>
</dbReference>
<dbReference type="SUPFAM" id="SSF53597">
    <property type="entry name" value="Dihydrofolate reductase-like"/>
    <property type="match status" value="1"/>
</dbReference>
<dbReference type="Pfam" id="PF01872">
    <property type="entry name" value="RibD_C"/>
    <property type="match status" value="1"/>
</dbReference>
<evidence type="ECO:0000313" key="6">
    <source>
        <dbReference type="Proteomes" id="UP000585272"/>
    </source>
</evidence>
<dbReference type="GO" id="GO:0009231">
    <property type="term" value="P:riboflavin biosynthetic process"/>
    <property type="evidence" value="ECO:0007669"/>
    <property type="project" value="InterPro"/>
</dbReference>
<evidence type="ECO:0000256" key="2">
    <source>
        <dbReference type="ARBA" id="ARBA00022857"/>
    </source>
</evidence>
<sequence>MEFTRLFPSAGVVDTAELLGDLGLGARAHADRPYVVTNFAATVDGRIAIDGRSGGIGDDGDHDLFRRLRTQGDALLVGTGTIAQEEYSRPIRRADLRAIRERIGLEPVPPLVTVTRSGRLPLEIPLFHDPEAHVIVYTTIEMAVPDVPARVEVVRLEEGDRPLLTGALRDLRRARGIRSVLCEGGPALLSGLLHERLVDELFLTVAPLLAGGGSADPMTTGAPLTPPDALELLWALERRGSLYLRYRVR</sequence>
<proteinExistence type="predicted"/>
<evidence type="ECO:0000313" key="5">
    <source>
        <dbReference type="EMBL" id="MBB4664343.1"/>
    </source>
</evidence>
<reference evidence="5 6" key="1">
    <citation type="submission" date="2020-08" db="EMBL/GenBank/DDBJ databases">
        <title>Genomic Encyclopedia of Archaeal and Bacterial Type Strains, Phase II (KMG-II): from individual species to whole genera.</title>
        <authorList>
            <person name="Goeker M."/>
        </authorList>
    </citation>
    <scope>NUCLEOTIDE SEQUENCE [LARGE SCALE GENOMIC DNA]</scope>
    <source>
        <strain evidence="5 6">DSM 23288</strain>
    </source>
</reference>
<feature type="domain" description="Bacterial bifunctional deaminase-reductase C-terminal" evidence="4">
    <location>
        <begin position="33"/>
        <end position="224"/>
    </location>
</feature>
<gene>
    <name evidence="5" type="ORF">BDZ31_003954</name>
</gene>
<dbReference type="AlphaFoldDB" id="A0A840IJJ5"/>
<organism evidence="5 6">
    <name type="scientific">Conexibacter arvalis</name>
    <dbReference type="NCBI Taxonomy" id="912552"/>
    <lineage>
        <taxon>Bacteria</taxon>
        <taxon>Bacillati</taxon>
        <taxon>Actinomycetota</taxon>
        <taxon>Thermoleophilia</taxon>
        <taxon>Solirubrobacterales</taxon>
        <taxon>Conexibacteraceae</taxon>
        <taxon>Conexibacter</taxon>
    </lineage>
</organism>
<comment type="caution">
    <text evidence="5">The sequence shown here is derived from an EMBL/GenBank/DDBJ whole genome shotgun (WGS) entry which is preliminary data.</text>
</comment>
<accession>A0A840IJJ5</accession>
<evidence type="ECO:0000256" key="3">
    <source>
        <dbReference type="ARBA" id="ARBA00023002"/>
    </source>
</evidence>
<dbReference type="InterPro" id="IPR002734">
    <property type="entry name" value="RibDG_C"/>
</dbReference>